<accession>A0ABQ8BU15</accession>
<keyword evidence="4" id="KW-1185">Reference proteome</keyword>
<dbReference type="InterPro" id="IPR029071">
    <property type="entry name" value="Ubiquitin-like_domsf"/>
</dbReference>
<feature type="domain" description="Ubiquitin-like" evidence="2">
    <location>
        <begin position="663"/>
        <end position="734"/>
    </location>
</feature>
<feature type="compositionally biased region" description="Polar residues" evidence="1">
    <location>
        <begin position="491"/>
        <end position="510"/>
    </location>
</feature>
<proteinExistence type="predicted"/>
<dbReference type="SMART" id="SM00213">
    <property type="entry name" value="UBQ"/>
    <property type="match status" value="3"/>
</dbReference>
<feature type="domain" description="Ubiquitin-like" evidence="2">
    <location>
        <begin position="1"/>
        <end position="61"/>
    </location>
</feature>
<dbReference type="SUPFAM" id="SSF54236">
    <property type="entry name" value="Ubiquitin-like"/>
    <property type="match status" value="5"/>
</dbReference>
<dbReference type="EMBL" id="JAGKQM010000009">
    <property type="protein sequence ID" value="KAH0908315.1"/>
    <property type="molecule type" value="Genomic_DNA"/>
</dbReference>
<name>A0ABQ8BU15_BRANA</name>
<feature type="domain" description="Ubiquitin-like" evidence="2">
    <location>
        <begin position="539"/>
        <end position="619"/>
    </location>
</feature>
<feature type="region of interest" description="Disordered" evidence="1">
    <location>
        <begin position="491"/>
        <end position="514"/>
    </location>
</feature>
<dbReference type="PANTHER" id="PTHR10621:SF44">
    <property type="entry name" value="UBIQUITIN-LIKE DOMAIN-CONTAINING PROTEIN"/>
    <property type="match status" value="1"/>
</dbReference>
<dbReference type="PROSITE" id="PS50053">
    <property type="entry name" value="UBIQUITIN_2"/>
    <property type="match status" value="4"/>
</dbReference>
<sequence length="1033" mass="117412">RGSSFSIEVGYFDTVLEIKGKIEKYQRISVPTQTLVFQGKVLQDDHNIEQCNLFNNSRLHLSISSPVNNDQNRIKQELKPEPPNSTEQEIIDNCHQDSSNNKKKKARVVTMVVLKWGTKKIPVEVNVDDNVGVLRKELAKVQQRFELNQPQLQEGYFFVYKKNVMDDDRSFRWHRVELGDVIELSDGSVSAMLVSVDTTYGSTFDIELNLNDKVLDIKNKIENSQGIPVSMQTLTHNGEPLLNDDLDLNTRNIVANSRLLLLLDFPYEEDDNQVLQPQPTEQSLAPVQDSLGQFQDWSAMARNIFREMLDQPEQSLGRSAMMARQDLVQSEPSNTFGEDPPLPTEGFSNVFHTVQSTIPSNTFGDLLFGEDPPLPTEEGFGNVLHTEQSTIPSNTFGEDLPLPTEGFSNVFHTEKSAIPSNTFGDLLFGEDPPLPTEGFSNVLHTEQSTLPSNTFGDTFFGEDPPLSTEDFANIKSFMSEGTTEDTLINTQQASHTEQPGRVLSSSQVVQTEKPPPMKEVINVTDSPVKKVRKFRKPPQRLRVMVLPHSPDNEPVSKVPVSVMANENVEEIRKELEKLRERNELKLPQEGYFFIHKQNVLDDDQTFLWNGVAHGDTIEVFPGYVTKDGRVNQRYRLKSLSSLSLSRSLSLLSSSPVSTIDTVMKLFFYHRKVMLFSIELDPSNTVLEMKQKIEKTKRISVSNQTIFFKGKILLADRDSLTLTQCKIFNKSRLELYFCRSRLRHDLRRALQQKEQPPAPASTSVKDVIIIEDSPEKNQDSSLVLHQTEKPLVPPPSCSVDELSSLEEWLMATEENDSVQEPSWRYDNYQDWLPRESSSSTSNIFEDEAFFPLSRNVSVQEPSWINNNVRQEDWLQRESSSSTSNIFGDFFGPSSTSNTFGEDLPLPTELFSNTQSHWPASTTQEHRISDQYLPVNSPESSRNKRAKNLLTVMVLSFPVNDTPAMKFPVEVNPSENVEVLRTELAKMQQWSQLLLPEGGYFFIHKTHILYEKQSFRWNRVAQGDTIEIFPGSVTR</sequence>
<feature type="domain" description="Ubiquitin-like" evidence="2">
    <location>
        <begin position="192"/>
        <end position="263"/>
    </location>
</feature>
<feature type="non-terminal residue" evidence="3">
    <location>
        <position position="1"/>
    </location>
</feature>
<dbReference type="Gene3D" id="3.10.20.90">
    <property type="entry name" value="Phosphatidylinositol 3-kinase Catalytic Subunit, Chain A, domain 1"/>
    <property type="match status" value="3"/>
</dbReference>
<dbReference type="PANTHER" id="PTHR10621">
    <property type="entry name" value="UV EXCISION REPAIR PROTEIN RAD23"/>
    <property type="match status" value="1"/>
</dbReference>
<comment type="caution">
    <text evidence="3">The sequence shown here is derived from an EMBL/GenBank/DDBJ whole genome shotgun (WGS) entry which is preliminary data.</text>
</comment>
<dbReference type="InterPro" id="IPR000626">
    <property type="entry name" value="Ubiquitin-like_dom"/>
</dbReference>
<evidence type="ECO:0000313" key="3">
    <source>
        <dbReference type="EMBL" id="KAH0908315.1"/>
    </source>
</evidence>
<protein>
    <recommendedName>
        <fullName evidence="2">Ubiquitin-like domain-containing protein</fullName>
    </recommendedName>
</protein>
<evidence type="ECO:0000313" key="4">
    <source>
        <dbReference type="Proteomes" id="UP000824890"/>
    </source>
</evidence>
<dbReference type="Proteomes" id="UP000824890">
    <property type="component" value="Unassembled WGS sequence"/>
</dbReference>
<dbReference type="CDD" id="cd17039">
    <property type="entry name" value="Ubl_ubiquitin_like"/>
    <property type="match status" value="3"/>
</dbReference>
<evidence type="ECO:0000259" key="2">
    <source>
        <dbReference type="PROSITE" id="PS50053"/>
    </source>
</evidence>
<evidence type="ECO:0000256" key="1">
    <source>
        <dbReference type="SAM" id="MobiDB-lite"/>
    </source>
</evidence>
<dbReference type="Pfam" id="PF00240">
    <property type="entry name" value="ubiquitin"/>
    <property type="match status" value="3"/>
</dbReference>
<gene>
    <name evidence="3" type="ORF">HID58_031636</name>
</gene>
<reference evidence="3 4" key="1">
    <citation type="submission" date="2021-05" db="EMBL/GenBank/DDBJ databases">
        <title>Genome Assembly of Synthetic Allotetraploid Brassica napus Reveals Homoeologous Exchanges between Subgenomes.</title>
        <authorList>
            <person name="Davis J.T."/>
        </authorList>
    </citation>
    <scope>NUCLEOTIDE SEQUENCE [LARGE SCALE GENOMIC DNA]</scope>
    <source>
        <strain evidence="4">cv. Da-Ae</strain>
        <tissue evidence="3">Seedling</tissue>
    </source>
</reference>
<organism evidence="3 4">
    <name type="scientific">Brassica napus</name>
    <name type="common">Rape</name>
    <dbReference type="NCBI Taxonomy" id="3708"/>
    <lineage>
        <taxon>Eukaryota</taxon>
        <taxon>Viridiplantae</taxon>
        <taxon>Streptophyta</taxon>
        <taxon>Embryophyta</taxon>
        <taxon>Tracheophyta</taxon>
        <taxon>Spermatophyta</taxon>
        <taxon>Magnoliopsida</taxon>
        <taxon>eudicotyledons</taxon>
        <taxon>Gunneridae</taxon>
        <taxon>Pentapetalae</taxon>
        <taxon>rosids</taxon>
        <taxon>malvids</taxon>
        <taxon>Brassicales</taxon>
        <taxon>Brassicaceae</taxon>
        <taxon>Brassiceae</taxon>
        <taxon>Brassica</taxon>
    </lineage>
</organism>